<protein>
    <recommendedName>
        <fullName evidence="3">ER membrane protein complex subunit 4</fullName>
    </recommendedName>
</protein>
<evidence type="ECO:0000256" key="6">
    <source>
        <dbReference type="ARBA" id="ARBA00022989"/>
    </source>
</evidence>
<evidence type="ECO:0000256" key="3">
    <source>
        <dbReference type="ARBA" id="ARBA00020820"/>
    </source>
</evidence>
<comment type="similarity">
    <text evidence="2">Belongs to the EMC4 family.</text>
</comment>
<dbReference type="EMBL" id="HBEL01030692">
    <property type="protein sequence ID" value="CAD8418196.1"/>
    <property type="molecule type" value="Transcribed_RNA"/>
</dbReference>
<evidence type="ECO:0000313" key="9">
    <source>
        <dbReference type="EMBL" id="CAD8418196.1"/>
    </source>
</evidence>
<feature type="transmembrane region" description="Helical" evidence="8">
    <location>
        <begin position="71"/>
        <end position="91"/>
    </location>
</feature>
<evidence type="ECO:0000256" key="8">
    <source>
        <dbReference type="SAM" id="Phobius"/>
    </source>
</evidence>
<keyword evidence="4 8" id="KW-0812">Transmembrane</keyword>
<dbReference type="InterPro" id="IPR009445">
    <property type="entry name" value="TMEM85/Emc4"/>
</dbReference>
<feature type="transmembrane region" description="Helical" evidence="8">
    <location>
        <begin position="111"/>
        <end position="129"/>
    </location>
</feature>
<sequence length="163" mass="17838">MKKLNALEKQVEAETNYSGRSSGDGAEKGTMSSIERTLIARKKAKAMAIATAPGKQIMMNGFMMYMSGKSLNLFSISITSMALLSPLKAIFNMGIAFKPFEDPDGKVDLQTAKLAYVALNLLWLIVGLYKMSNMRLLPTTSADWSGSVVWKEMLEGSNIPASW</sequence>
<name>A0A7S0GI69_9STRA</name>
<comment type="subcellular location">
    <subcellularLocation>
        <location evidence="1">Endoplasmic reticulum membrane</location>
        <topology evidence="1">Multi-pass membrane protein</topology>
    </subcellularLocation>
</comment>
<evidence type="ECO:0000256" key="5">
    <source>
        <dbReference type="ARBA" id="ARBA00022824"/>
    </source>
</evidence>
<accession>A0A7S0GI69</accession>
<evidence type="ECO:0000256" key="7">
    <source>
        <dbReference type="ARBA" id="ARBA00023136"/>
    </source>
</evidence>
<dbReference type="PANTHER" id="PTHR19315">
    <property type="entry name" value="ER MEMBRANE PROTEIN COMPLEX SUBUNIT 4"/>
    <property type="match status" value="1"/>
</dbReference>
<dbReference type="AlphaFoldDB" id="A0A7S0GI69"/>
<keyword evidence="6 8" id="KW-1133">Transmembrane helix</keyword>
<gene>
    <name evidence="9" type="ORF">PINE0816_LOCUS14331</name>
</gene>
<proteinExistence type="inferred from homology"/>
<evidence type="ECO:0000256" key="4">
    <source>
        <dbReference type="ARBA" id="ARBA00022692"/>
    </source>
</evidence>
<evidence type="ECO:0000256" key="2">
    <source>
        <dbReference type="ARBA" id="ARBA00007715"/>
    </source>
</evidence>
<dbReference type="GO" id="GO:0005789">
    <property type="term" value="C:endoplasmic reticulum membrane"/>
    <property type="evidence" value="ECO:0007669"/>
    <property type="project" value="UniProtKB-SubCell"/>
</dbReference>
<keyword evidence="7 8" id="KW-0472">Membrane</keyword>
<dbReference type="Pfam" id="PF06417">
    <property type="entry name" value="EMC4"/>
    <property type="match status" value="1"/>
</dbReference>
<evidence type="ECO:0000256" key="1">
    <source>
        <dbReference type="ARBA" id="ARBA00004477"/>
    </source>
</evidence>
<organism evidence="9">
    <name type="scientific">Proboscia inermis</name>
    <dbReference type="NCBI Taxonomy" id="420281"/>
    <lineage>
        <taxon>Eukaryota</taxon>
        <taxon>Sar</taxon>
        <taxon>Stramenopiles</taxon>
        <taxon>Ochrophyta</taxon>
        <taxon>Bacillariophyta</taxon>
        <taxon>Coscinodiscophyceae</taxon>
        <taxon>Rhizosoleniophycidae</taxon>
        <taxon>Rhizosoleniales</taxon>
        <taxon>Rhizosoleniaceae</taxon>
        <taxon>Proboscia</taxon>
    </lineage>
</organism>
<reference evidence="9" key="1">
    <citation type="submission" date="2021-01" db="EMBL/GenBank/DDBJ databases">
        <authorList>
            <person name="Corre E."/>
            <person name="Pelletier E."/>
            <person name="Niang G."/>
            <person name="Scheremetjew M."/>
            <person name="Finn R."/>
            <person name="Kale V."/>
            <person name="Holt S."/>
            <person name="Cochrane G."/>
            <person name="Meng A."/>
            <person name="Brown T."/>
            <person name="Cohen L."/>
        </authorList>
    </citation>
    <scope>NUCLEOTIDE SEQUENCE</scope>
    <source>
        <strain evidence="9">CCAP1064/1</strain>
    </source>
</reference>
<keyword evidence="5" id="KW-0256">Endoplasmic reticulum</keyword>